<evidence type="ECO:0000313" key="6">
    <source>
        <dbReference type="Proteomes" id="UP000000442"/>
    </source>
</evidence>
<dbReference type="AlphaFoldDB" id="C0QKF4"/>
<name>C0QKF4_DESAH</name>
<evidence type="ECO:0000256" key="3">
    <source>
        <dbReference type="ARBA" id="ARBA00022679"/>
    </source>
</evidence>
<dbReference type="GO" id="GO:0015948">
    <property type="term" value="P:methanogenesis"/>
    <property type="evidence" value="ECO:0007669"/>
    <property type="project" value="UniProtKB-UniRule"/>
</dbReference>
<dbReference type="KEGG" id="dat:HRM2_09120"/>
<dbReference type="EC" id="2.1.1.-" evidence="4"/>
<reference evidence="5 6" key="1">
    <citation type="journal article" date="2009" name="Environ. Microbiol.">
        <title>Genome sequence of Desulfobacterium autotrophicum HRM2, a marine sulfate reducer oxidizing organic carbon completely to carbon dioxide.</title>
        <authorList>
            <person name="Strittmatter A.W."/>
            <person name="Liesegang H."/>
            <person name="Rabus R."/>
            <person name="Decker I."/>
            <person name="Amann J."/>
            <person name="Andres S."/>
            <person name="Henne A."/>
            <person name="Fricke W.F."/>
            <person name="Martinez-Arias R."/>
            <person name="Bartels D."/>
            <person name="Goesmann A."/>
            <person name="Krause L."/>
            <person name="Puehler A."/>
            <person name="Klenk H.P."/>
            <person name="Richter M."/>
            <person name="Schuler M."/>
            <person name="Gloeckner F.O."/>
            <person name="Meyerdierks A."/>
            <person name="Gottschalk G."/>
            <person name="Amann R."/>
        </authorList>
    </citation>
    <scope>NUCLEOTIDE SEQUENCE [LARGE SCALE GENOMIC DNA]</scope>
    <source>
        <strain evidence="6">ATCC 43914 / DSM 3382 / HRM2</strain>
    </source>
</reference>
<keyword evidence="2 5" id="KW-0489">Methyltransferase</keyword>
<dbReference type="PIRSF" id="PIRSF037567">
    <property type="entry name" value="MTTB_MeTrfase"/>
    <property type="match status" value="1"/>
</dbReference>
<dbReference type="RefSeq" id="WP_012663265.1">
    <property type="nucleotide sequence ID" value="NC_012108.1"/>
</dbReference>
<dbReference type="GO" id="GO:0008168">
    <property type="term" value="F:methyltransferase activity"/>
    <property type="evidence" value="ECO:0007669"/>
    <property type="project" value="UniProtKB-KW"/>
</dbReference>
<dbReference type="GO" id="GO:0032259">
    <property type="term" value="P:methylation"/>
    <property type="evidence" value="ECO:0007669"/>
    <property type="project" value="UniProtKB-KW"/>
</dbReference>
<evidence type="ECO:0000256" key="2">
    <source>
        <dbReference type="ARBA" id="ARBA00022603"/>
    </source>
</evidence>
<dbReference type="EMBL" id="CP001087">
    <property type="protein sequence ID" value="ACN14025.1"/>
    <property type="molecule type" value="Genomic_DNA"/>
</dbReference>
<dbReference type="HOGENOM" id="CLU_033581_0_0_7"/>
<sequence length="476" mass="52183">MALHTLIQVLDPKDLNRIHSSTLEVLETVGVEMKNKQALSLFHAAGATVNGSRVMIPGKLVEAAIESAPASFTLFARDEKKSLTIGEGQTRTHVEPSNGNIYTLDLQRGRRLASLSDLIDFYKLAQASKICDISGGIPVEPSDIDPQNAHLTIFQETLRHTDKPIKRNVATRKEIETTFAMFEIAKGVKGYLREHPSIYASVNPLSPLAYDDVPLETIITYAEHNQPITVLSCAMAGVSAPMGLMGAAVLQNAEILAGLVLTQIIRPGAPFIYAPATAVPNMQNAQYVTGSPESNLINLANIQLAREMYRLPTRTMAGLTDAKTVDTQAGLETMQNLFQCMLGGVSIINECLGVLDSIMTNCYEKFILDEEMISRILRFMEGMDTSQEELSVEVIRAVGPRGSFLTHPSTLQKCRNAWRPMVSDWGNYDHWAKNGKKEVVQVAAEKVQEILSSCPETTLNPDAEAELAAFVKNKII</sequence>
<keyword evidence="3 4" id="KW-0808">Transferase</keyword>
<dbReference type="InterPro" id="IPR010426">
    <property type="entry name" value="MTTB_MeTrfase"/>
</dbReference>
<gene>
    <name evidence="5" type="primary">mttB4</name>
    <name evidence="5" type="ordered locus">HRM2_09120</name>
</gene>
<dbReference type="OrthoDB" id="9815793at2"/>
<dbReference type="Pfam" id="PF06253">
    <property type="entry name" value="MTTB"/>
    <property type="match status" value="1"/>
</dbReference>
<accession>C0QKF4</accession>
<evidence type="ECO:0000256" key="4">
    <source>
        <dbReference type="PIRNR" id="PIRNR037567"/>
    </source>
</evidence>
<dbReference type="Gene3D" id="3.20.20.480">
    <property type="entry name" value="Trimethylamine methyltransferase-like"/>
    <property type="match status" value="1"/>
</dbReference>
<evidence type="ECO:0000313" key="5">
    <source>
        <dbReference type="EMBL" id="ACN14025.1"/>
    </source>
</evidence>
<keyword evidence="6" id="KW-1185">Reference proteome</keyword>
<dbReference type="eggNOG" id="COG5598">
    <property type="taxonomic scope" value="Bacteria"/>
</dbReference>
<comment type="similarity">
    <text evidence="1 4">Belongs to the trimethylamine methyltransferase family.</text>
</comment>
<dbReference type="Proteomes" id="UP000000442">
    <property type="component" value="Chromosome"/>
</dbReference>
<protein>
    <recommendedName>
        <fullName evidence="4">Methyltransferase</fullName>
        <ecNumber evidence="4">2.1.1.-</ecNumber>
    </recommendedName>
</protein>
<dbReference type="InterPro" id="IPR038601">
    <property type="entry name" value="MttB-like_sf"/>
</dbReference>
<organism evidence="5 6">
    <name type="scientific">Desulforapulum autotrophicum (strain ATCC 43914 / DSM 3382 / VKM B-1955 / HRM2)</name>
    <name type="common">Desulfobacterium autotrophicum</name>
    <dbReference type="NCBI Taxonomy" id="177437"/>
    <lineage>
        <taxon>Bacteria</taxon>
        <taxon>Pseudomonadati</taxon>
        <taxon>Thermodesulfobacteriota</taxon>
        <taxon>Desulfobacteria</taxon>
        <taxon>Desulfobacterales</taxon>
        <taxon>Desulfobacteraceae</taxon>
        <taxon>Desulforapulum</taxon>
    </lineage>
</organism>
<evidence type="ECO:0000256" key="1">
    <source>
        <dbReference type="ARBA" id="ARBA00007137"/>
    </source>
</evidence>
<dbReference type="STRING" id="177437.HRM2_09120"/>
<proteinExistence type="inferred from homology"/>